<comment type="caution">
    <text evidence="2">The sequence shown here is derived from an EMBL/GenBank/DDBJ whole genome shotgun (WGS) entry which is preliminary data.</text>
</comment>
<accession>A0A7J6PVL6</accession>
<reference evidence="2 3" key="1">
    <citation type="submission" date="2020-04" db="EMBL/GenBank/DDBJ databases">
        <title>Perkinsus olseni comparative genomics.</title>
        <authorList>
            <person name="Bogema D.R."/>
        </authorList>
    </citation>
    <scope>NUCLEOTIDE SEQUENCE [LARGE SCALE GENOMIC DNA]</scope>
    <source>
        <strain evidence="2">ATCC PRA-205</strain>
    </source>
</reference>
<organism evidence="2 3">
    <name type="scientific">Perkinsus olseni</name>
    <name type="common">Perkinsus atlanticus</name>
    <dbReference type="NCBI Taxonomy" id="32597"/>
    <lineage>
        <taxon>Eukaryota</taxon>
        <taxon>Sar</taxon>
        <taxon>Alveolata</taxon>
        <taxon>Perkinsozoa</taxon>
        <taxon>Perkinsea</taxon>
        <taxon>Perkinsida</taxon>
        <taxon>Perkinsidae</taxon>
        <taxon>Perkinsus</taxon>
    </lineage>
</organism>
<protein>
    <submittedName>
        <fullName evidence="2">Electron transfer flavoprotein alpha-subunit</fullName>
    </submittedName>
</protein>
<evidence type="ECO:0000313" key="2">
    <source>
        <dbReference type="EMBL" id="KAF4699681.1"/>
    </source>
</evidence>
<sequence>MTTTTTRTALLFREVQESYFRDPDTGVELTVVEKMPITEWLVNNYKSFGAKLDFVTDKSEEGAQFVRGFGGIGGLLRYAVQLEALEEWDGDSDDDFM</sequence>
<dbReference type="PANTHER" id="PTHR10113">
    <property type="entry name" value="PEPTIDE CHAIN RELEASE FACTOR SUBUNIT 1"/>
    <property type="match status" value="1"/>
</dbReference>
<dbReference type="InterPro" id="IPR004403">
    <property type="entry name" value="Peptide_chain-rel_eRF1/aRF1"/>
</dbReference>
<name>A0A7J6PVL6_PEROL</name>
<feature type="domain" description="eRF1" evidence="1">
    <location>
        <begin position="17"/>
        <end position="80"/>
    </location>
</feature>
<dbReference type="Proteomes" id="UP000574390">
    <property type="component" value="Unassembled WGS sequence"/>
</dbReference>
<dbReference type="GO" id="GO:0003747">
    <property type="term" value="F:translation release factor activity"/>
    <property type="evidence" value="ECO:0007669"/>
    <property type="project" value="InterPro"/>
</dbReference>
<dbReference type="EMBL" id="JABANM010034406">
    <property type="protein sequence ID" value="KAF4699681.1"/>
    <property type="molecule type" value="Genomic_DNA"/>
</dbReference>
<evidence type="ECO:0000313" key="3">
    <source>
        <dbReference type="Proteomes" id="UP000574390"/>
    </source>
</evidence>
<dbReference type="SUPFAM" id="SSF55315">
    <property type="entry name" value="L30e-like"/>
    <property type="match status" value="1"/>
</dbReference>
<dbReference type="Gene3D" id="3.30.1330.30">
    <property type="match status" value="1"/>
</dbReference>
<proteinExistence type="predicted"/>
<gene>
    <name evidence="2" type="primary">ETF1_8</name>
    <name evidence="2" type="ORF">FOZ62_032014</name>
</gene>
<dbReference type="AlphaFoldDB" id="A0A7J6PVL6"/>
<dbReference type="InterPro" id="IPR005142">
    <property type="entry name" value="eRF1_3"/>
</dbReference>
<dbReference type="InterPro" id="IPR029064">
    <property type="entry name" value="Ribosomal_eL30-like_sf"/>
</dbReference>
<dbReference type="Pfam" id="PF03465">
    <property type="entry name" value="eRF1_3"/>
    <property type="match status" value="1"/>
</dbReference>
<evidence type="ECO:0000259" key="1">
    <source>
        <dbReference type="Pfam" id="PF03465"/>
    </source>
</evidence>